<comment type="caution">
    <text evidence="3">The sequence shown here is derived from an EMBL/GenBank/DDBJ whole genome shotgun (WGS) entry which is preliminary data.</text>
</comment>
<dbReference type="InterPro" id="IPR042183">
    <property type="entry name" value="MmgE/PrpD_sf_1"/>
</dbReference>
<protein>
    <submittedName>
        <fullName evidence="3">2-methylcitrate dehydratase</fullName>
        <ecNumber evidence="3">4.2.1.79</ecNumber>
    </submittedName>
</protein>
<reference evidence="3 4" key="1">
    <citation type="journal article" date="2017" name="Front. Microbiol.">
        <title>Genome Sequence of Desulfurella amilsii Strain TR1 and Comparative Genomics of Desulfurellaceae Family.</title>
        <authorList>
            <person name="Florentino A.P."/>
            <person name="Stams A.J."/>
            <person name="Sanchez-Andrea I."/>
        </authorList>
    </citation>
    <scope>NUCLEOTIDE SEQUENCE [LARGE SCALE GENOMIC DNA]</scope>
    <source>
        <strain evidence="3 4">TR1</strain>
    </source>
</reference>
<proteinExistence type="inferred from homology"/>
<dbReference type="RefSeq" id="WP_086033810.1">
    <property type="nucleotide sequence ID" value="NZ_MDSU01000018.1"/>
</dbReference>
<dbReference type="Pfam" id="PF03972">
    <property type="entry name" value="MmgE_PrpD_N"/>
    <property type="match status" value="1"/>
</dbReference>
<feature type="domain" description="MmgE/PrpD N-terminal" evidence="2">
    <location>
        <begin position="8"/>
        <end position="206"/>
    </location>
</feature>
<comment type="similarity">
    <text evidence="1">Belongs to the PrpD family.</text>
</comment>
<organism evidence="3 4">
    <name type="scientific">Desulfurella amilsii</name>
    <dbReference type="NCBI Taxonomy" id="1562698"/>
    <lineage>
        <taxon>Bacteria</taxon>
        <taxon>Pseudomonadati</taxon>
        <taxon>Campylobacterota</taxon>
        <taxon>Desulfurellia</taxon>
        <taxon>Desulfurellales</taxon>
        <taxon>Desulfurellaceae</taxon>
        <taxon>Desulfurella</taxon>
    </lineage>
</organism>
<dbReference type="GO" id="GO:0047547">
    <property type="term" value="F:2-methylcitrate dehydratase activity"/>
    <property type="evidence" value="ECO:0007669"/>
    <property type="project" value="UniProtKB-EC"/>
</dbReference>
<evidence type="ECO:0000313" key="3">
    <source>
        <dbReference type="EMBL" id="OSS41563.1"/>
    </source>
</evidence>
<dbReference type="AlphaFoldDB" id="A0A1X4XVI3"/>
<dbReference type="OrthoDB" id="9797528at2"/>
<accession>A0A1X4XVI3</accession>
<dbReference type="EC" id="4.2.1.79" evidence="3"/>
<evidence type="ECO:0000313" key="4">
    <source>
        <dbReference type="Proteomes" id="UP000194141"/>
    </source>
</evidence>
<dbReference type="InterPro" id="IPR045336">
    <property type="entry name" value="MmgE_PrpD_N"/>
</dbReference>
<dbReference type="EMBL" id="MDSU01000018">
    <property type="protein sequence ID" value="OSS41563.1"/>
    <property type="molecule type" value="Genomic_DNA"/>
</dbReference>
<keyword evidence="3" id="KW-0456">Lyase</keyword>
<sequence length="223" mass="24659">MDKCTNLFANYACNVGDFSWTTLHETKRQILDSFGVMYLAFGEDAPKAARNYAYNFGFKGGSSLFGLIFYTAPKVAAFSNGVLVRYLDFNDTYLSKEPLHPSDLISGLIAAAQYKHKSGLELLKAIAIAYEISVNLCDAASLRAHGFDHVNYIVIDEACGLGRLFGLKKQEIEHAVSIVAIPNISLRQTRAGELSKWKGAAAANFCKCVICSIFDSIWYEWVL</sequence>
<dbReference type="STRING" id="1562698.DESAMIL20_1116"/>
<name>A0A1X4XVI3_9BACT</name>
<dbReference type="Proteomes" id="UP000194141">
    <property type="component" value="Unassembled WGS sequence"/>
</dbReference>
<dbReference type="InterPro" id="IPR005656">
    <property type="entry name" value="MmgE_PrpD"/>
</dbReference>
<dbReference type="PANTHER" id="PTHR16943">
    <property type="entry name" value="2-METHYLCITRATE DEHYDRATASE-RELATED"/>
    <property type="match status" value="1"/>
</dbReference>
<dbReference type="InterPro" id="IPR036148">
    <property type="entry name" value="MmgE/PrpD_sf"/>
</dbReference>
<dbReference type="Gene3D" id="1.10.4100.10">
    <property type="entry name" value="2-methylcitrate dehydratase PrpD"/>
    <property type="match status" value="1"/>
</dbReference>
<dbReference type="SUPFAM" id="SSF103378">
    <property type="entry name" value="2-methylcitrate dehydratase PrpD"/>
    <property type="match status" value="1"/>
</dbReference>
<evidence type="ECO:0000259" key="2">
    <source>
        <dbReference type="Pfam" id="PF03972"/>
    </source>
</evidence>
<gene>
    <name evidence="3" type="ORF">DESAMIL20_1116</name>
</gene>
<keyword evidence="4" id="KW-1185">Reference proteome</keyword>
<evidence type="ECO:0000256" key="1">
    <source>
        <dbReference type="ARBA" id="ARBA00006174"/>
    </source>
</evidence>
<dbReference type="PANTHER" id="PTHR16943:SF8">
    <property type="entry name" value="2-METHYLCITRATE DEHYDRATASE"/>
    <property type="match status" value="1"/>
</dbReference>